<protein>
    <recommendedName>
        <fullName evidence="3">FXSXX-COOH protein</fullName>
    </recommendedName>
</protein>
<name>A0ABQ2V5C6_9PSEU</name>
<dbReference type="RefSeq" id="WP_189257896.1">
    <property type="nucleotide sequence ID" value="NZ_BMRE01000042.1"/>
</dbReference>
<sequence length="56" mass="6377">MDHDDVELRSDLVDLTGIDWDQLGALPDSVLARSLEQVLRNNSTTIDQYSSFQNRI</sequence>
<dbReference type="Proteomes" id="UP000649573">
    <property type="component" value="Unassembled WGS sequence"/>
</dbReference>
<gene>
    <name evidence="1" type="ORF">GCM10010178_68440</name>
</gene>
<organism evidence="1 2">
    <name type="scientific">Lentzea flava</name>
    <dbReference type="NCBI Taxonomy" id="103732"/>
    <lineage>
        <taxon>Bacteria</taxon>
        <taxon>Bacillati</taxon>
        <taxon>Actinomycetota</taxon>
        <taxon>Actinomycetes</taxon>
        <taxon>Pseudonocardiales</taxon>
        <taxon>Pseudonocardiaceae</taxon>
        <taxon>Lentzea</taxon>
    </lineage>
</organism>
<comment type="caution">
    <text evidence="1">The sequence shown here is derived from an EMBL/GenBank/DDBJ whole genome shotgun (WGS) entry which is preliminary data.</text>
</comment>
<evidence type="ECO:0000313" key="1">
    <source>
        <dbReference type="EMBL" id="GGU66956.1"/>
    </source>
</evidence>
<reference evidence="2" key="1">
    <citation type="journal article" date="2019" name="Int. J. Syst. Evol. Microbiol.">
        <title>The Global Catalogue of Microorganisms (GCM) 10K type strain sequencing project: providing services to taxonomists for standard genome sequencing and annotation.</title>
        <authorList>
            <consortium name="The Broad Institute Genomics Platform"/>
            <consortium name="The Broad Institute Genome Sequencing Center for Infectious Disease"/>
            <person name="Wu L."/>
            <person name="Ma J."/>
        </authorList>
    </citation>
    <scope>NUCLEOTIDE SEQUENCE [LARGE SCALE GENOMIC DNA]</scope>
    <source>
        <strain evidence="2">JCM 3296</strain>
    </source>
</reference>
<proteinExistence type="predicted"/>
<keyword evidence="2" id="KW-1185">Reference proteome</keyword>
<accession>A0ABQ2V5C6</accession>
<dbReference type="EMBL" id="BMRE01000042">
    <property type="protein sequence ID" value="GGU66956.1"/>
    <property type="molecule type" value="Genomic_DNA"/>
</dbReference>
<evidence type="ECO:0000313" key="2">
    <source>
        <dbReference type="Proteomes" id="UP000649573"/>
    </source>
</evidence>
<evidence type="ECO:0008006" key="3">
    <source>
        <dbReference type="Google" id="ProtNLM"/>
    </source>
</evidence>